<dbReference type="GeneID" id="111099495"/>
<evidence type="ECO:0000259" key="2">
    <source>
        <dbReference type="Pfam" id="PF00350"/>
    </source>
</evidence>
<dbReference type="SUPFAM" id="SSF52540">
    <property type="entry name" value="P-loop containing nucleoside triphosphate hydrolases"/>
    <property type="match status" value="1"/>
</dbReference>
<accession>A0A8B8A777</accession>
<keyword evidence="3" id="KW-1185">Reference proteome</keyword>
<dbReference type="Pfam" id="PF00350">
    <property type="entry name" value="Dynamin_N"/>
    <property type="match status" value="1"/>
</dbReference>
<dbReference type="OrthoDB" id="8927528at2759"/>
<dbReference type="PANTHER" id="PTHR26392:SF92">
    <property type="entry name" value="PROTEIN KINASE DOMAIN-CONTAINING PROTEIN"/>
    <property type="match status" value="1"/>
</dbReference>
<feature type="domain" description="Dynamin N-terminal" evidence="2">
    <location>
        <begin position="67"/>
        <end position="209"/>
    </location>
</feature>
<dbReference type="AlphaFoldDB" id="A0A8B8A777"/>
<dbReference type="RefSeq" id="XP_022286503.1">
    <property type="nucleotide sequence ID" value="XM_022430795.1"/>
</dbReference>
<protein>
    <submittedName>
        <fullName evidence="4">Uncharacterized protein LOC111099495</fullName>
    </submittedName>
</protein>
<dbReference type="InterPro" id="IPR045063">
    <property type="entry name" value="Dynamin_N"/>
</dbReference>
<evidence type="ECO:0000256" key="1">
    <source>
        <dbReference type="SAM" id="Phobius"/>
    </source>
</evidence>
<dbReference type="Proteomes" id="UP000694844">
    <property type="component" value="Chromosome 6"/>
</dbReference>
<organism evidence="3 4">
    <name type="scientific">Crassostrea virginica</name>
    <name type="common">Eastern oyster</name>
    <dbReference type="NCBI Taxonomy" id="6565"/>
    <lineage>
        <taxon>Eukaryota</taxon>
        <taxon>Metazoa</taxon>
        <taxon>Spiralia</taxon>
        <taxon>Lophotrochozoa</taxon>
        <taxon>Mollusca</taxon>
        <taxon>Bivalvia</taxon>
        <taxon>Autobranchia</taxon>
        <taxon>Pteriomorphia</taxon>
        <taxon>Ostreida</taxon>
        <taxon>Ostreoidea</taxon>
        <taxon>Ostreidae</taxon>
        <taxon>Crassostrea</taxon>
    </lineage>
</organism>
<feature type="transmembrane region" description="Helical" evidence="1">
    <location>
        <begin position="522"/>
        <end position="541"/>
    </location>
</feature>
<dbReference type="InterPro" id="IPR027417">
    <property type="entry name" value="P-loop_NTPase"/>
</dbReference>
<reference evidence="4" key="1">
    <citation type="submission" date="2025-08" db="UniProtKB">
        <authorList>
            <consortium name="RefSeq"/>
        </authorList>
    </citation>
    <scope>IDENTIFICATION</scope>
    <source>
        <tissue evidence="4">Whole sample</tissue>
    </source>
</reference>
<dbReference type="KEGG" id="cvn:111099495"/>
<keyword evidence="1" id="KW-0812">Transmembrane</keyword>
<proteinExistence type="predicted"/>
<dbReference type="Gene3D" id="3.40.50.300">
    <property type="entry name" value="P-loop containing nucleotide triphosphate hydrolases"/>
    <property type="match status" value="1"/>
</dbReference>
<gene>
    <name evidence="4" type="primary">LOC111099495</name>
</gene>
<name>A0A8B8A777_CRAVI</name>
<keyword evidence="1" id="KW-0472">Membrane</keyword>
<dbReference type="PANTHER" id="PTHR26392">
    <property type="entry name" value="MITOGEN-ACTIVATED PROTEIN KINASE KINASE KINASE 7-RELATED"/>
    <property type="match status" value="1"/>
</dbReference>
<sequence>MEERDTTKRETTVRKEQVISMYQRLEEFLESKDFEDDFKKLLEISNPNYMKLLEKRKIDIERSDHGIVIAGETSAGKSTLINKILEKRIFKGRNSESTSTVCKIRNSERVQITVEHLSGQMEVIDLTDKCDGNTEEGLRMLRSKLKDLTDMTLSQESKQYKSVDIGLPIPFLKGDTLLVDTPGIGGAGEVSHKLMDYLPNALSFVFVINVASAGGMQRDRLPEILKSLISLKIDDEMPCFDPRDVIFITNKWDTIPKEESDSEEEDEETKTWNNIRTEIKARWPAVKEEYIYKLSLTEVSPKKNNKSVEQFKEFQKVLMINIEKAETARVTEHLRFLQELLRSVTTNLQARLQLEKKSEDEQISLTKDHQRDIDTLRQKCKEVGQNLRKRITVHITTTAETSYEYMSTSMGKVKILNPSGYSAIVDVCDSPEGCANEVRRRFGLYIDSYLKSDEVVHEFTLIQKDTEIFYKETNLKLNAMQNKWSEVLKDDKGTTSEEASALSALGIAAAVVLLPFGLPLVAFAFTVGILSLGFAPVRFVWDWFWGKDQKKRDAIDKEYENCRVTVRKTVRVQLETNAGTVLEKLIVKVTENELPRRIGALEELIKQLRTSRQKIIDKRNMLEILQGKIIEMEKSILKFQKELQ</sequence>
<evidence type="ECO:0000313" key="3">
    <source>
        <dbReference type="Proteomes" id="UP000694844"/>
    </source>
</evidence>
<evidence type="ECO:0000313" key="4">
    <source>
        <dbReference type="RefSeq" id="XP_022286503.1"/>
    </source>
</evidence>
<keyword evidence="1" id="KW-1133">Transmembrane helix</keyword>